<dbReference type="Pfam" id="PF13466">
    <property type="entry name" value="STAS_2"/>
    <property type="match status" value="1"/>
</dbReference>
<keyword evidence="3" id="KW-1185">Reference proteome</keyword>
<dbReference type="PROSITE" id="PS50801">
    <property type="entry name" value="STAS"/>
    <property type="match status" value="1"/>
</dbReference>
<dbReference type="EMBL" id="BOOA01000001">
    <property type="protein sequence ID" value="GIH21706.1"/>
    <property type="molecule type" value="Genomic_DNA"/>
</dbReference>
<sequence length="117" mass="12536">MTTNGRPAAVDTAAEGHADVRLLYSDAILSITLIETSHSTLAQLTGEIDISNSTPVQAALTYAKGRALPLVIDVADVTFVDVAGARALIEFTRQGQVPPVDVRNISSRMRFLLDMLQ</sequence>
<evidence type="ECO:0000259" key="1">
    <source>
        <dbReference type="PROSITE" id="PS50801"/>
    </source>
</evidence>
<dbReference type="RefSeq" id="WP_204038588.1">
    <property type="nucleotide sequence ID" value="NZ_BOOA01000001.1"/>
</dbReference>
<organism evidence="2 3">
    <name type="scientific">Acrocarpospora phusangensis</name>
    <dbReference type="NCBI Taxonomy" id="1070424"/>
    <lineage>
        <taxon>Bacteria</taxon>
        <taxon>Bacillati</taxon>
        <taxon>Actinomycetota</taxon>
        <taxon>Actinomycetes</taxon>
        <taxon>Streptosporangiales</taxon>
        <taxon>Streptosporangiaceae</taxon>
        <taxon>Acrocarpospora</taxon>
    </lineage>
</organism>
<dbReference type="SUPFAM" id="SSF52091">
    <property type="entry name" value="SpoIIaa-like"/>
    <property type="match status" value="1"/>
</dbReference>
<dbReference type="AlphaFoldDB" id="A0A919UHM9"/>
<dbReference type="Proteomes" id="UP000640052">
    <property type="component" value="Unassembled WGS sequence"/>
</dbReference>
<evidence type="ECO:0000313" key="2">
    <source>
        <dbReference type="EMBL" id="GIH21706.1"/>
    </source>
</evidence>
<dbReference type="InterPro" id="IPR036513">
    <property type="entry name" value="STAS_dom_sf"/>
</dbReference>
<gene>
    <name evidence="2" type="ORF">Aph01nite_00160</name>
</gene>
<reference evidence="2" key="1">
    <citation type="submission" date="2021-01" db="EMBL/GenBank/DDBJ databases">
        <title>Whole genome shotgun sequence of Acrocarpospora phusangensis NBRC 108782.</title>
        <authorList>
            <person name="Komaki H."/>
            <person name="Tamura T."/>
        </authorList>
    </citation>
    <scope>NUCLEOTIDE SEQUENCE</scope>
    <source>
        <strain evidence="2">NBRC 108782</strain>
    </source>
</reference>
<dbReference type="InterPro" id="IPR002645">
    <property type="entry name" value="STAS_dom"/>
</dbReference>
<name>A0A919UHM9_9ACTN</name>
<accession>A0A919UHM9</accession>
<feature type="domain" description="STAS" evidence="1">
    <location>
        <begin position="29"/>
        <end position="117"/>
    </location>
</feature>
<protein>
    <recommendedName>
        <fullName evidence="1">STAS domain-containing protein</fullName>
    </recommendedName>
</protein>
<dbReference type="CDD" id="cd07043">
    <property type="entry name" value="STAS_anti-anti-sigma_factors"/>
    <property type="match status" value="1"/>
</dbReference>
<evidence type="ECO:0000313" key="3">
    <source>
        <dbReference type="Proteomes" id="UP000640052"/>
    </source>
</evidence>
<dbReference type="Gene3D" id="3.30.750.24">
    <property type="entry name" value="STAS domain"/>
    <property type="match status" value="1"/>
</dbReference>
<dbReference type="InterPro" id="IPR058548">
    <property type="entry name" value="MlaB-like_STAS"/>
</dbReference>
<proteinExistence type="predicted"/>
<comment type="caution">
    <text evidence="2">The sequence shown here is derived from an EMBL/GenBank/DDBJ whole genome shotgun (WGS) entry which is preliminary data.</text>
</comment>